<dbReference type="EMBL" id="LNYZ01000030">
    <property type="protein sequence ID" value="KTD71629.1"/>
    <property type="molecule type" value="Genomic_DNA"/>
</dbReference>
<dbReference type="InterPro" id="IPR052036">
    <property type="entry name" value="Hydrolase/PRTase-associated"/>
</dbReference>
<evidence type="ECO:0000313" key="2">
    <source>
        <dbReference type="EMBL" id="STY23795.1"/>
    </source>
</evidence>
<dbReference type="Gene3D" id="3.40.1660.10">
    <property type="entry name" value="EreA-like (biosynthetic domain)"/>
    <property type="match status" value="1"/>
</dbReference>
<dbReference type="GO" id="GO:0046677">
    <property type="term" value="P:response to antibiotic"/>
    <property type="evidence" value="ECO:0007669"/>
    <property type="project" value="InterPro"/>
</dbReference>
<accession>A0A378L9R3</accession>
<dbReference type="InterPro" id="IPR014622">
    <property type="entry name" value="UCP036794_erythomycin"/>
</dbReference>
<name>A0A378L9R3_9GAMM</name>
<organism evidence="2 4">
    <name type="scientific">Legionella steigerwaltii</name>
    <dbReference type="NCBI Taxonomy" id="460"/>
    <lineage>
        <taxon>Bacteria</taxon>
        <taxon>Pseudomonadati</taxon>
        <taxon>Pseudomonadota</taxon>
        <taxon>Gammaproteobacteria</taxon>
        <taxon>Legionellales</taxon>
        <taxon>Legionellaceae</taxon>
        <taxon>Legionella</taxon>
    </lineage>
</organism>
<keyword evidence="3" id="KW-1185">Reference proteome</keyword>
<dbReference type="PANTHER" id="PTHR31299:SF0">
    <property type="entry name" value="ESTERASE, PUTATIVE (AFU_ORTHOLOGUE AFUA_1G05850)-RELATED"/>
    <property type="match status" value="1"/>
</dbReference>
<proteinExistence type="predicted"/>
<dbReference type="Proteomes" id="UP000255110">
    <property type="component" value="Unassembled WGS sequence"/>
</dbReference>
<dbReference type="STRING" id="460.Lstg_2837"/>
<dbReference type="Gene3D" id="3.30.1870.10">
    <property type="entry name" value="EreA-like, domain 2"/>
    <property type="match status" value="1"/>
</dbReference>
<dbReference type="Gene3D" id="1.20.1440.30">
    <property type="entry name" value="Biosynthetic Protein domain"/>
    <property type="match status" value="1"/>
</dbReference>
<dbReference type="SUPFAM" id="SSF159501">
    <property type="entry name" value="EreA/ChaN-like"/>
    <property type="match status" value="1"/>
</dbReference>
<evidence type="ECO:0000313" key="4">
    <source>
        <dbReference type="Proteomes" id="UP000255110"/>
    </source>
</evidence>
<dbReference type="Proteomes" id="UP000054820">
    <property type="component" value="Unassembled WGS sequence"/>
</dbReference>
<dbReference type="InterPro" id="IPR007815">
    <property type="entry name" value="Emycin_Estase"/>
</dbReference>
<dbReference type="CDD" id="cd14728">
    <property type="entry name" value="Ere-like"/>
    <property type="match status" value="1"/>
</dbReference>
<dbReference type="AlphaFoldDB" id="A0A378L9R3"/>
<dbReference type="EMBL" id="UGOY01000001">
    <property type="protein sequence ID" value="STY23795.1"/>
    <property type="molecule type" value="Genomic_DNA"/>
</dbReference>
<reference evidence="1 3" key="1">
    <citation type="submission" date="2015-11" db="EMBL/GenBank/DDBJ databases">
        <title>Genomic analysis of 38 Legionella species identifies large and diverse effector repertoires.</title>
        <authorList>
            <person name="Burstein D."/>
            <person name="Amaro F."/>
            <person name="Zusman T."/>
            <person name="Lifshitz Z."/>
            <person name="Cohen O."/>
            <person name="Gilbert J.A."/>
            <person name="Pupko T."/>
            <person name="Shuman H.A."/>
            <person name="Segal G."/>
        </authorList>
    </citation>
    <scope>NUCLEOTIDE SEQUENCE [LARGE SCALE GENOMIC DNA]</scope>
    <source>
        <strain evidence="1 3">SC-18-C9</strain>
    </source>
</reference>
<dbReference type="RefSeq" id="WP_058478358.1">
    <property type="nucleotide sequence ID" value="NZ_CAAAIO010000036.1"/>
</dbReference>
<dbReference type="PIRSF" id="PIRSF036794">
    <property type="entry name" value="UCP_erythr_ester"/>
    <property type="match status" value="1"/>
</dbReference>
<reference evidence="2 4" key="2">
    <citation type="submission" date="2018-06" db="EMBL/GenBank/DDBJ databases">
        <authorList>
            <consortium name="Pathogen Informatics"/>
            <person name="Doyle S."/>
        </authorList>
    </citation>
    <scope>NUCLEOTIDE SEQUENCE [LARGE SCALE GENOMIC DNA]</scope>
    <source>
        <strain evidence="2 4">NCTC11991</strain>
    </source>
</reference>
<dbReference type="OrthoDB" id="9810066at2"/>
<dbReference type="PANTHER" id="PTHR31299">
    <property type="entry name" value="ESTERASE, PUTATIVE (AFU_ORTHOLOGUE AFUA_1G05850)-RELATED"/>
    <property type="match status" value="1"/>
</dbReference>
<dbReference type="Pfam" id="PF05139">
    <property type="entry name" value="Erythro_esteras"/>
    <property type="match status" value="1"/>
</dbReference>
<sequence length="438" mass="51074">MNKDALQKLIDELDNTVVPLEVQNEHYDAVLEQIGNARFVMIGEASHGTHEFYQARIKISQRLIKEHGFMAIAIEGDWPDAHRVHRYLQGEGSATHSEQALDNFQRFPIWMWRNTTLPPFLSWLRQYNDHLPAEKKIGFYGLDLYSLNSSMQAVINFLDKVDPDAAQRAKQRYACFDHLHQDPQMYGYLINAGIKKACIHEAVAQLVELQHRAFEYLHRDGIAVEDEYFFATQNARLVKNAENYYRSMLEGRVSTWNIRDQHMAETLNVLADHLETRFNQPAKIIIWAHNSHIGDSRATEMGERNEFNLGQLVREQHDRDSYSLGFSTYEGTVMAASDWGSSGEKKQVRPGMSGSFEELFHHLKYKNFFLNLIDNEKLERYLNIPRLQRAIGVVYLPETERFSHYFFTHLPYQFDGLIHFDKTRALQPLSQEQFVTDK</sequence>
<evidence type="ECO:0000313" key="1">
    <source>
        <dbReference type="EMBL" id="KTD71629.1"/>
    </source>
</evidence>
<evidence type="ECO:0000313" key="3">
    <source>
        <dbReference type="Proteomes" id="UP000054820"/>
    </source>
</evidence>
<protein>
    <submittedName>
        <fullName evidence="2">Erythromycin esterase</fullName>
    </submittedName>
</protein>
<gene>
    <name evidence="1" type="ORF">Lstg_2837</name>
    <name evidence="2" type="ORF">NCTC11991_02405</name>
</gene>